<dbReference type="InterPro" id="IPR036513">
    <property type="entry name" value="STAS_dom_sf"/>
</dbReference>
<sequence length="116" mass="12253">MGGRIPDFRRNWAVVALRGSLDEATVDAVEREIRLLRGHGARLIVEVSELHFLDGFGVDVLVLLAHRMHQGGGVMAVVDGRGYVRQVLGDAGLDGLLPLFPSMAAAVAGLGGPTAE</sequence>
<dbReference type="Pfam" id="PF01740">
    <property type="entry name" value="STAS"/>
    <property type="match status" value="1"/>
</dbReference>
<keyword evidence="2" id="KW-0614">Plasmid</keyword>
<keyword evidence="3" id="KW-1185">Reference proteome</keyword>
<dbReference type="PROSITE" id="PS50801">
    <property type="entry name" value="STAS"/>
    <property type="match status" value="1"/>
</dbReference>
<dbReference type="RefSeq" id="WP_247815839.1">
    <property type="nucleotide sequence ID" value="NZ_JAKRKC020000004.1"/>
</dbReference>
<dbReference type="EMBL" id="JAKRKC020000004">
    <property type="protein sequence ID" value="MCK2222036.1"/>
    <property type="molecule type" value="Genomic_DNA"/>
</dbReference>
<name>A0ABT0GBU6_9ACTN</name>
<dbReference type="InterPro" id="IPR002645">
    <property type="entry name" value="STAS_dom"/>
</dbReference>
<gene>
    <name evidence="2" type="ORF">MF672_050760</name>
</gene>
<dbReference type="Gene3D" id="3.30.750.24">
    <property type="entry name" value="STAS domain"/>
    <property type="match status" value="1"/>
</dbReference>
<evidence type="ECO:0000259" key="1">
    <source>
        <dbReference type="PROSITE" id="PS50801"/>
    </source>
</evidence>
<reference evidence="2 3" key="1">
    <citation type="submission" date="2022-04" db="EMBL/GenBank/DDBJ databases">
        <title>Genome draft of Actinomadura sp. ATCC 31491.</title>
        <authorList>
            <person name="Shi X."/>
            <person name="Du Y."/>
        </authorList>
    </citation>
    <scope>NUCLEOTIDE SEQUENCE [LARGE SCALE GENOMIC DNA]</scope>
    <source>
        <strain evidence="2 3">ATCC 31491</strain>
        <plasmid evidence="2">unnamed1</plasmid>
    </source>
</reference>
<dbReference type="CDD" id="cd07043">
    <property type="entry name" value="STAS_anti-anti-sigma_factors"/>
    <property type="match status" value="1"/>
</dbReference>
<evidence type="ECO:0000313" key="2">
    <source>
        <dbReference type="EMBL" id="MCK2222036.1"/>
    </source>
</evidence>
<protein>
    <submittedName>
        <fullName evidence="2">STAS domain-containing protein</fullName>
    </submittedName>
</protein>
<proteinExistence type="predicted"/>
<accession>A0ABT0GBU6</accession>
<feature type="domain" description="STAS" evidence="1">
    <location>
        <begin position="14"/>
        <end position="110"/>
    </location>
</feature>
<organism evidence="2 3">
    <name type="scientific">Actinomadura luzonensis</name>
    <dbReference type="NCBI Taxonomy" id="2805427"/>
    <lineage>
        <taxon>Bacteria</taxon>
        <taxon>Bacillati</taxon>
        <taxon>Actinomycetota</taxon>
        <taxon>Actinomycetes</taxon>
        <taxon>Streptosporangiales</taxon>
        <taxon>Thermomonosporaceae</taxon>
        <taxon>Actinomadura</taxon>
    </lineage>
</organism>
<evidence type="ECO:0000313" key="3">
    <source>
        <dbReference type="Proteomes" id="UP001317259"/>
    </source>
</evidence>
<dbReference type="Proteomes" id="UP001317259">
    <property type="component" value="Unassembled WGS sequence"/>
</dbReference>
<geneLocation type="plasmid" evidence="2">
    <name>unnamed1</name>
</geneLocation>
<dbReference type="SUPFAM" id="SSF52091">
    <property type="entry name" value="SpoIIaa-like"/>
    <property type="match status" value="1"/>
</dbReference>
<comment type="caution">
    <text evidence="2">The sequence shown here is derived from an EMBL/GenBank/DDBJ whole genome shotgun (WGS) entry which is preliminary data.</text>
</comment>